<dbReference type="Pfam" id="PF04940">
    <property type="entry name" value="BLUF"/>
    <property type="match status" value="1"/>
</dbReference>
<name>A0A444IPN6_9BACT</name>
<dbReference type="EMBL" id="MTKQ01000439">
    <property type="protein sequence ID" value="RWX42786.1"/>
    <property type="molecule type" value="Genomic_DNA"/>
</dbReference>
<gene>
    <name evidence="2" type="ORF">VT99_14391</name>
</gene>
<organism evidence="2 3">
    <name type="scientific">Candidatus Electrothrix marina</name>
    <dbReference type="NCBI Taxonomy" id="1859130"/>
    <lineage>
        <taxon>Bacteria</taxon>
        <taxon>Pseudomonadati</taxon>
        <taxon>Thermodesulfobacteriota</taxon>
        <taxon>Desulfobulbia</taxon>
        <taxon>Desulfobulbales</taxon>
        <taxon>Desulfobulbaceae</taxon>
        <taxon>Candidatus Electrothrix</taxon>
    </lineage>
</organism>
<dbReference type="SMART" id="SM01034">
    <property type="entry name" value="BLUF"/>
    <property type="match status" value="1"/>
</dbReference>
<proteinExistence type="predicted"/>
<evidence type="ECO:0000259" key="1">
    <source>
        <dbReference type="PROSITE" id="PS50925"/>
    </source>
</evidence>
<comment type="caution">
    <text evidence="2">The sequence shown here is derived from an EMBL/GenBank/DDBJ whole genome shotgun (WGS) entry which is preliminary data.</text>
</comment>
<dbReference type="InterPro" id="IPR007024">
    <property type="entry name" value="BLUF_domain"/>
</dbReference>
<dbReference type="AlphaFoldDB" id="A0A444IPN6"/>
<protein>
    <submittedName>
        <fullName evidence="2">Sensors of blue-light using FAD</fullName>
    </submittedName>
</protein>
<dbReference type="PROSITE" id="PS50925">
    <property type="entry name" value="BLUF"/>
    <property type="match status" value="1"/>
</dbReference>
<evidence type="ECO:0000313" key="2">
    <source>
        <dbReference type="EMBL" id="RWX42786.1"/>
    </source>
</evidence>
<sequence>MHLIIYISDYTGNPKDIGRDLIKIHKSSAQNNPGLDITGVLFYHNGNFLQVLEGMREHLEELMTILEKDSRHARITRIVDTEVTKRGFPDWQMDVFNLDTDAVLKRRDLIVYEEMFSTQCSMDAALFINMLKLLYEDAKLYKIITE</sequence>
<dbReference type="GO" id="GO:0009882">
    <property type="term" value="F:blue light photoreceptor activity"/>
    <property type="evidence" value="ECO:0007669"/>
    <property type="project" value="InterPro"/>
</dbReference>
<evidence type="ECO:0000313" key="3">
    <source>
        <dbReference type="Proteomes" id="UP000286862"/>
    </source>
</evidence>
<reference evidence="2 3" key="1">
    <citation type="submission" date="2017-01" db="EMBL/GenBank/DDBJ databases">
        <title>The cable genome- insights into the physiology and evolution of filamentous bacteria capable of sulfide oxidation via long distance electron transfer.</title>
        <authorList>
            <person name="Schreiber L."/>
            <person name="Bjerg J.T."/>
            <person name="Boggild A."/>
            <person name="Van De Vossenberg J."/>
            <person name="Meysman F."/>
            <person name="Nielsen L.P."/>
            <person name="Schramm A."/>
            <person name="Kjeldsen K.U."/>
        </authorList>
    </citation>
    <scope>NUCLEOTIDE SEQUENCE [LARGE SCALE GENOMIC DNA]</scope>
    <source>
        <strain evidence="2">A2</strain>
    </source>
</reference>
<dbReference type="InterPro" id="IPR036046">
    <property type="entry name" value="Acylphosphatase-like_dom_sf"/>
</dbReference>
<dbReference type="Gene3D" id="3.30.70.100">
    <property type="match status" value="1"/>
</dbReference>
<dbReference type="SUPFAM" id="SSF54975">
    <property type="entry name" value="Acylphosphatase/BLUF domain-like"/>
    <property type="match status" value="1"/>
</dbReference>
<feature type="domain" description="BLUF" evidence="1">
    <location>
        <begin position="1"/>
        <end position="94"/>
    </location>
</feature>
<dbReference type="GO" id="GO:0071949">
    <property type="term" value="F:FAD binding"/>
    <property type="evidence" value="ECO:0007669"/>
    <property type="project" value="InterPro"/>
</dbReference>
<dbReference type="Proteomes" id="UP000286862">
    <property type="component" value="Unassembled WGS sequence"/>
</dbReference>
<accession>A0A444IPN6</accession>